<dbReference type="SUPFAM" id="SSF54427">
    <property type="entry name" value="NTF2-like"/>
    <property type="match status" value="1"/>
</dbReference>
<evidence type="ECO:0000256" key="1">
    <source>
        <dbReference type="SAM" id="SignalP"/>
    </source>
</evidence>
<sequence length="139" mass="14559">MTIVAIAVTQAVVAAAAAAAPQAAVEAELAASAAGWNSGSLDRFMSVYADDAVYSSGKDMVRGKAAIAKRYAGSFADGSNARGRLSFQPAAWRTISNVHMLLVARWTLTPASGTAQTGLTTLLFERRKDGWRIIADHSS</sequence>
<dbReference type="Proteomes" id="UP000308038">
    <property type="component" value="Unassembled WGS sequence"/>
</dbReference>
<evidence type="ECO:0000313" key="4">
    <source>
        <dbReference type="Proteomes" id="UP000308038"/>
    </source>
</evidence>
<accession>A0ABY2QI01</accession>
<name>A0ABY2QI01_9SPHN</name>
<dbReference type="Pfam" id="PF14534">
    <property type="entry name" value="DUF4440"/>
    <property type="match status" value="1"/>
</dbReference>
<evidence type="ECO:0000313" key="3">
    <source>
        <dbReference type="EMBL" id="THG39401.1"/>
    </source>
</evidence>
<proteinExistence type="predicted"/>
<dbReference type="InterPro" id="IPR032710">
    <property type="entry name" value="NTF2-like_dom_sf"/>
</dbReference>
<dbReference type="InterPro" id="IPR027843">
    <property type="entry name" value="DUF4440"/>
</dbReference>
<evidence type="ECO:0000259" key="2">
    <source>
        <dbReference type="Pfam" id="PF14534"/>
    </source>
</evidence>
<comment type="caution">
    <text evidence="3">The sequence shown here is derived from an EMBL/GenBank/DDBJ whole genome shotgun (WGS) entry which is preliminary data.</text>
</comment>
<feature type="domain" description="DUF4440" evidence="2">
    <location>
        <begin position="31"/>
        <end position="133"/>
    </location>
</feature>
<feature type="chain" id="PRO_5045817442" evidence="1">
    <location>
        <begin position="20"/>
        <end position="139"/>
    </location>
</feature>
<gene>
    <name evidence="3" type="ORF">E5988_12020</name>
</gene>
<dbReference type="InterPro" id="IPR011944">
    <property type="entry name" value="Steroid_delta5-4_isomerase"/>
</dbReference>
<reference evidence="3 4" key="1">
    <citation type="submission" date="2019-04" db="EMBL/GenBank/DDBJ databases">
        <title>Microbes associate with the intestines of laboratory mice.</title>
        <authorList>
            <person name="Navarre W."/>
            <person name="Wong E."/>
            <person name="Huang K.C."/>
            <person name="Tropini C."/>
            <person name="Ng K."/>
            <person name="Yu B."/>
        </authorList>
    </citation>
    <scope>NUCLEOTIDE SEQUENCE [LARGE SCALE GENOMIC DNA]</scope>
    <source>
        <strain evidence="3 4">NM83_B4-11</strain>
    </source>
</reference>
<organism evidence="3 4">
    <name type="scientific">Sphingomonas olei</name>
    <dbReference type="NCBI Taxonomy" id="1886787"/>
    <lineage>
        <taxon>Bacteria</taxon>
        <taxon>Pseudomonadati</taxon>
        <taxon>Pseudomonadota</taxon>
        <taxon>Alphaproteobacteria</taxon>
        <taxon>Sphingomonadales</taxon>
        <taxon>Sphingomonadaceae</taxon>
        <taxon>Sphingomonas</taxon>
    </lineage>
</organism>
<keyword evidence="4" id="KW-1185">Reference proteome</keyword>
<dbReference type="EMBL" id="SSTI01000008">
    <property type="protein sequence ID" value="THG39401.1"/>
    <property type="molecule type" value="Genomic_DNA"/>
</dbReference>
<dbReference type="NCBIfam" id="TIGR02246">
    <property type="entry name" value="SgcJ/EcaC family oxidoreductase"/>
    <property type="match status" value="1"/>
</dbReference>
<protein>
    <submittedName>
        <fullName evidence="3">SgcJ/EcaC family oxidoreductase</fullName>
    </submittedName>
</protein>
<feature type="signal peptide" evidence="1">
    <location>
        <begin position="1"/>
        <end position="19"/>
    </location>
</feature>
<keyword evidence="1" id="KW-0732">Signal</keyword>
<dbReference type="RefSeq" id="WP_136451810.1">
    <property type="nucleotide sequence ID" value="NZ_SSTI01000008.1"/>
</dbReference>
<dbReference type="Gene3D" id="3.10.450.50">
    <property type="match status" value="1"/>
</dbReference>